<proteinExistence type="predicted"/>
<dbReference type="OrthoDB" id="791928at2"/>
<organism evidence="2 3">
    <name type="scientific">Mucilaginibacter pallidiroseus</name>
    <dbReference type="NCBI Taxonomy" id="2599295"/>
    <lineage>
        <taxon>Bacteria</taxon>
        <taxon>Pseudomonadati</taxon>
        <taxon>Bacteroidota</taxon>
        <taxon>Sphingobacteriia</taxon>
        <taxon>Sphingobacteriales</taxon>
        <taxon>Sphingobacteriaceae</taxon>
        <taxon>Mucilaginibacter</taxon>
    </lineage>
</organism>
<name>A0A563UIL7_9SPHI</name>
<accession>A0A563UIL7</accession>
<dbReference type="AlphaFoldDB" id="A0A563UIL7"/>
<evidence type="ECO:0008006" key="4">
    <source>
        <dbReference type="Google" id="ProtNLM"/>
    </source>
</evidence>
<dbReference type="Proteomes" id="UP000320042">
    <property type="component" value="Unassembled WGS sequence"/>
</dbReference>
<keyword evidence="1" id="KW-0732">Signal</keyword>
<sequence>MKNFMALAIVALSLSACTKNNDTQPDVNTEPNKLLLDSVITYTTSGKIVTDYDYDSNNNLIAAYESESDSYSTSVVKHLYTYDAQNNLVKSVITRGSSIATFNYNYQNNIPTVVDYTNTSETPATFTTKITVQNDKVSVSETTSPNGDGGITSFLYNEQNLIKESVQSKTSSYNQTISYDFGTNHNPYLNTGNKWKLPDVPYANKNEILTETSLNNGSSSTTTYTYAYNQDGYPTKGLQRRTNSAGSKETVIEYKYIKAK</sequence>
<feature type="chain" id="PRO_5022089562" description="YD repeat-containing protein" evidence="1">
    <location>
        <begin position="19"/>
        <end position="260"/>
    </location>
</feature>
<dbReference type="EMBL" id="VOEJ01000001">
    <property type="protein sequence ID" value="TWR31143.1"/>
    <property type="molecule type" value="Genomic_DNA"/>
</dbReference>
<dbReference type="RefSeq" id="WP_146380041.1">
    <property type="nucleotide sequence ID" value="NZ_VOEJ01000001.1"/>
</dbReference>
<reference evidence="2 3" key="1">
    <citation type="submission" date="2019-07" db="EMBL/GenBank/DDBJ databases">
        <authorList>
            <person name="Kim J."/>
        </authorList>
    </citation>
    <scope>NUCLEOTIDE SEQUENCE [LARGE SCALE GENOMIC DNA]</scope>
    <source>
        <strain evidence="3">dk17</strain>
    </source>
</reference>
<dbReference type="PROSITE" id="PS51257">
    <property type="entry name" value="PROKAR_LIPOPROTEIN"/>
    <property type="match status" value="1"/>
</dbReference>
<keyword evidence="3" id="KW-1185">Reference proteome</keyword>
<protein>
    <recommendedName>
        <fullName evidence="4">YD repeat-containing protein</fullName>
    </recommendedName>
</protein>
<evidence type="ECO:0000256" key="1">
    <source>
        <dbReference type="SAM" id="SignalP"/>
    </source>
</evidence>
<comment type="caution">
    <text evidence="2">The sequence shown here is derived from an EMBL/GenBank/DDBJ whole genome shotgun (WGS) entry which is preliminary data.</text>
</comment>
<evidence type="ECO:0000313" key="2">
    <source>
        <dbReference type="EMBL" id="TWR31143.1"/>
    </source>
</evidence>
<gene>
    <name evidence="2" type="ORF">FPZ43_01290</name>
</gene>
<feature type="signal peptide" evidence="1">
    <location>
        <begin position="1"/>
        <end position="18"/>
    </location>
</feature>
<evidence type="ECO:0000313" key="3">
    <source>
        <dbReference type="Proteomes" id="UP000320042"/>
    </source>
</evidence>